<proteinExistence type="predicted"/>
<dbReference type="SUPFAM" id="SSF69593">
    <property type="entry name" value="Glycerol-3-phosphate (1)-acyltransferase"/>
    <property type="match status" value="1"/>
</dbReference>
<evidence type="ECO:0000313" key="8">
    <source>
        <dbReference type="Proteomes" id="UP000032233"/>
    </source>
</evidence>
<dbReference type="PATRIC" id="fig|1429043.3.peg.1247"/>
<dbReference type="InterPro" id="IPR002123">
    <property type="entry name" value="Plipid/glycerol_acylTrfase"/>
</dbReference>
<dbReference type="PANTHER" id="PTHR37323">
    <property type="entry name" value="GCN5-RELATED N-ACETYLTRANSFERASE"/>
    <property type="match status" value="1"/>
</dbReference>
<name>A0A0D2GJR8_9BACT</name>
<dbReference type="PROSITE" id="PS50108">
    <property type="entry name" value="CRIB"/>
    <property type="match status" value="1"/>
</dbReference>
<evidence type="ECO:0000313" key="7">
    <source>
        <dbReference type="EMBL" id="KIX14997.1"/>
    </source>
</evidence>
<dbReference type="RefSeq" id="WP_044347294.1">
    <property type="nucleotide sequence ID" value="NZ_AZAC01000005.1"/>
</dbReference>
<dbReference type="InterPro" id="IPR052351">
    <property type="entry name" value="Ornithine_N-alpha-AT"/>
</dbReference>
<organism evidence="7 8">
    <name type="scientific">Dethiosulfatarculus sandiegensis</name>
    <dbReference type="NCBI Taxonomy" id="1429043"/>
    <lineage>
        <taxon>Bacteria</taxon>
        <taxon>Pseudomonadati</taxon>
        <taxon>Thermodesulfobacteriota</taxon>
        <taxon>Desulfarculia</taxon>
        <taxon>Desulfarculales</taxon>
        <taxon>Desulfarculaceae</taxon>
        <taxon>Dethiosulfatarculus</taxon>
    </lineage>
</organism>
<dbReference type="AlphaFoldDB" id="A0A0D2GJR8"/>
<evidence type="ECO:0000256" key="4">
    <source>
        <dbReference type="ARBA" id="ARBA00023098"/>
    </source>
</evidence>
<reference evidence="7 8" key="1">
    <citation type="submission" date="2013-11" db="EMBL/GenBank/DDBJ databases">
        <title>Metagenomic analysis of a methanogenic consortium involved in long chain n-alkane degradation.</title>
        <authorList>
            <person name="Davidova I.A."/>
            <person name="Callaghan A.V."/>
            <person name="Wawrik B."/>
            <person name="Pruitt S."/>
            <person name="Marks C."/>
            <person name="Duncan K.E."/>
            <person name="Suflita J.M."/>
        </authorList>
    </citation>
    <scope>NUCLEOTIDE SEQUENCE [LARGE SCALE GENOMIC DNA]</scope>
    <source>
        <strain evidence="7 8">SPR</strain>
    </source>
</reference>
<dbReference type="GO" id="GO:0006629">
    <property type="term" value="P:lipid metabolic process"/>
    <property type="evidence" value="ECO:0007669"/>
    <property type="project" value="UniProtKB-KW"/>
</dbReference>
<dbReference type="EMBL" id="AZAC01000005">
    <property type="protein sequence ID" value="KIX14997.1"/>
    <property type="molecule type" value="Genomic_DNA"/>
</dbReference>
<keyword evidence="5 7" id="KW-0012">Acyltransferase</keyword>
<dbReference type="InterPro" id="IPR016181">
    <property type="entry name" value="Acyl_CoA_acyltransferase"/>
</dbReference>
<dbReference type="Proteomes" id="UP000032233">
    <property type="component" value="Unassembled WGS sequence"/>
</dbReference>
<comment type="caution">
    <text evidence="7">The sequence shown here is derived from an EMBL/GenBank/DDBJ whole genome shotgun (WGS) entry which is preliminary data.</text>
</comment>
<keyword evidence="2" id="KW-0444">Lipid biosynthesis</keyword>
<dbReference type="SMART" id="SM00563">
    <property type="entry name" value="PlsC"/>
    <property type="match status" value="1"/>
</dbReference>
<feature type="domain" description="CRIB" evidence="6">
    <location>
        <begin position="244"/>
        <end position="257"/>
    </location>
</feature>
<comment type="pathway">
    <text evidence="1">Lipid metabolism.</text>
</comment>
<dbReference type="CDD" id="cd07986">
    <property type="entry name" value="LPLAT_ACT14924-like"/>
    <property type="match status" value="1"/>
</dbReference>
<gene>
    <name evidence="7" type="ORF">X474_05870</name>
</gene>
<dbReference type="InterPro" id="IPR000095">
    <property type="entry name" value="CRIB_dom"/>
</dbReference>
<keyword evidence="4" id="KW-0443">Lipid metabolism</keyword>
<protein>
    <submittedName>
        <fullName evidence="7">Glycerol acyltransferase</fullName>
    </submittedName>
</protein>
<evidence type="ECO:0000256" key="3">
    <source>
        <dbReference type="ARBA" id="ARBA00022679"/>
    </source>
</evidence>
<dbReference type="InParanoid" id="A0A0D2GJR8"/>
<dbReference type="OrthoDB" id="1113830at2"/>
<dbReference type="Pfam" id="PF19576">
    <property type="entry name" value="Acyltransf_2"/>
    <property type="match status" value="1"/>
</dbReference>
<accession>A0A0D2GJR8</accession>
<dbReference type="InterPro" id="IPR045746">
    <property type="entry name" value="ACT14924-like_Acyltransf_dom"/>
</dbReference>
<evidence type="ECO:0000256" key="1">
    <source>
        <dbReference type="ARBA" id="ARBA00005189"/>
    </source>
</evidence>
<keyword evidence="8" id="KW-1185">Reference proteome</keyword>
<dbReference type="SUPFAM" id="SSF55729">
    <property type="entry name" value="Acyl-CoA N-acyltransferases (Nat)"/>
    <property type="match status" value="1"/>
</dbReference>
<dbReference type="STRING" id="1429043.X474_05870"/>
<dbReference type="GO" id="GO:0016746">
    <property type="term" value="F:acyltransferase activity"/>
    <property type="evidence" value="ECO:0007669"/>
    <property type="project" value="UniProtKB-KW"/>
</dbReference>
<keyword evidence="3 7" id="KW-0808">Transferase</keyword>
<dbReference type="Pfam" id="PF13444">
    <property type="entry name" value="Acetyltransf_5"/>
    <property type="match status" value="1"/>
</dbReference>
<dbReference type="PANTHER" id="PTHR37323:SF1">
    <property type="entry name" value="L-ORNITHINE N(ALPHA)-ACYLTRANSFERASE"/>
    <property type="match status" value="1"/>
</dbReference>
<evidence type="ECO:0000256" key="5">
    <source>
        <dbReference type="ARBA" id="ARBA00023315"/>
    </source>
</evidence>
<sequence>MQSSIDQEIFKIKFPAKALIPSAIRPMAESTMKKFLYLKKLEEIYWSIPSELDTKNFLARAQDILKTNCLVDPYDLARIPKKGPAVVVANHPFGGIEGVMIGELMLRIRPDVKVIANYLLGSLPRLRDLFIFVDPFETNSAIEKNLRPLREAMRFVEDGGLLVVFPAGEVAHLKLKSRKVADPLWNPSVARIVSRTKCPVIPAFFHGANGPLFQVMGLLHPRLRTAMLPRQLVKSPRQGIRLTIGGPIPFKHMAHIGRGNELTDYLRWRTHLLRKTCRQKNRWSLSFEQEPAKASAQATCRGLSPAIREITELSPKNTLARNKNMRVVMVKRNEAPELVKEIGRMREIAFRQVGEGTGKELDLDRFDDYYLHLCLWDDAKQELAGGYRVGLSDEIIDAHGINGLYTSTLFKIKPQFFKKLGPSLELGRSFVRPEYQRSYSALLLLWKGIGSLVALTPKYRHIFGPVSVSNNYHPLSRRFMIKFFEKHLKSKYSLLVRPRRPVKFHSPTGSKNLDFISKINSLDELSSIIADIEGEGRGVPILLQQYVKLASRSVAWNLDPDFGNVVDCFLLSDLTKVEPKILARYCGRSEAENFLKYHEMQPKGFSLCA</sequence>
<evidence type="ECO:0000256" key="2">
    <source>
        <dbReference type="ARBA" id="ARBA00022516"/>
    </source>
</evidence>
<dbReference type="Gene3D" id="3.40.630.30">
    <property type="match status" value="1"/>
</dbReference>
<evidence type="ECO:0000259" key="6">
    <source>
        <dbReference type="PROSITE" id="PS50108"/>
    </source>
</evidence>